<evidence type="ECO:0000256" key="1">
    <source>
        <dbReference type="SAM" id="Phobius"/>
    </source>
</evidence>
<name>A0ABN9H7Z3_9NEOB</name>
<keyword evidence="3" id="KW-1185">Reference proteome</keyword>
<evidence type="ECO:0000313" key="3">
    <source>
        <dbReference type="Proteomes" id="UP001162483"/>
    </source>
</evidence>
<evidence type="ECO:0000313" key="2">
    <source>
        <dbReference type="EMBL" id="CAI9616716.1"/>
    </source>
</evidence>
<gene>
    <name evidence="2" type="ORF">SPARVUS_LOCUS15437596</name>
</gene>
<feature type="non-terminal residue" evidence="2">
    <location>
        <position position="105"/>
    </location>
</feature>
<dbReference type="EMBL" id="CATNWA010020104">
    <property type="protein sequence ID" value="CAI9616716.1"/>
    <property type="molecule type" value="Genomic_DNA"/>
</dbReference>
<comment type="caution">
    <text evidence="2">The sequence shown here is derived from an EMBL/GenBank/DDBJ whole genome shotgun (WGS) entry which is preliminary data.</text>
</comment>
<sequence length="105" mass="11857">MMIVCLEFFFIKALFLLSIAFLTLAKSHIGFIFILLNLLPLGINFAVCSHTVILKNSHFCVVFIDANIPSQFKSWRAALILGKFDLLKLSVFLFPVCACCLQRTL</sequence>
<organism evidence="2 3">
    <name type="scientific">Staurois parvus</name>
    <dbReference type="NCBI Taxonomy" id="386267"/>
    <lineage>
        <taxon>Eukaryota</taxon>
        <taxon>Metazoa</taxon>
        <taxon>Chordata</taxon>
        <taxon>Craniata</taxon>
        <taxon>Vertebrata</taxon>
        <taxon>Euteleostomi</taxon>
        <taxon>Amphibia</taxon>
        <taxon>Batrachia</taxon>
        <taxon>Anura</taxon>
        <taxon>Neobatrachia</taxon>
        <taxon>Ranoidea</taxon>
        <taxon>Ranidae</taxon>
        <taxon>Staurois</taxon>
    </lineage>
</organism>
<proteinExistence type="predicted"/>
<accession>A0ABN9H7Z3</accession>
<keyword evidence="1" id="KW-1133">Transmembrane helix</keyword>
<protein>
    <submittedName>
        <fullName evidence="2">Uncharacterized protein</fullName>
    </submittedName>
</protein>
<feature type="transmembrane region" description="Helical" evidence="1">
    <location>
        <begin position="31"/>
        <end position="53"/>
    </location>
</feature>
<keyword evidence="1" id="KW-0472">Membrane</keyword>
<reference evidence="2" key="1">
    <citation type="submission" date="2023-05" db="EMBL/GenBank/DDBJ databases">
        <authorList>
            <person name="Stuckert A."/>
        </authorList>
    </citation>
    <scope>NUCLEOTIDE SEQUENCE</scope>
</reference>
<feature type="transmembrane region" description="Helical" evidence="1">
    <location>
        <begin position="6"/>
        <end position="24"/>
    </location>
</feature>
<dbReference type="Proteomes" id="UP001162483">
    <property type="component" value="Unassembled WGS sequence"/>
</dbReference>
<keyword evidence="1" id="KW-0812">Transmembrane</keyword>